<dbReference type="PANTHER" id="PTHR43003">
    <property type="entry name" value="DNA-3-METHYLADENINE GLYCOSYLASE"/>
    <property type="match status" value="1"/>
</dbReference>
<evidence type="ECO:0000256" key="2">
    <source>
        <dbReference type="ARBA" id="ARBA00022763"/>
    </source>
</evidence>
<dbReference type="GO" id="GO:0043916">
    <property type="term" value="F:DNA-7-methylguanine glycosylase activity"/>
    <property type="evidence" value="ECO:0007669"/>
    <property type="project" value="TreeGrafter"/>
</dbReference>
<dbReference type="EMBL" id="CAFBMU010000005">
    <property type="protein sequence ID" value="CAB4921059.1"/>
    <property type="molecule type" value="Genomic_DNA"/>
</dbReference>
<organism evidence="6">
    <name type="scientific">freshwater metagenome</name>
    <dbReference type="NCBI Taxonomy" id="449393"/>
    <lineage>
        <taxon>unclassified sequences</taxon>
        <taxon>metagenomes</taxon>
        <taxon>ecological metagenomes</taxon>
    </lineage>
</organism>
<dbReference type="GO" id="GO:0005737">
    <property type="term" value="C:cytoplasm"/>
    <property type="evidence" value="ECO:0007669"/>
    <property type="project" value="TreeGrafter"/>
</dbReference>
<evidence type="ECO:0000313" key="5">
    <source>
        <dbReference type="EMBL" id="CAB4699795.1"/>
    </source>
</evidence>
<keyword evidence="2" id="KW-0227">DNA damage</keyword>
<dbReference type="InterPro" id="IPR051912">
    <property type="entry name" value="Alkylbase_DNA_Glycosylase/TA"/>
</dbReference>
<dbReference type="Gene3D" id="1.10.1670.40">
    <property type="match status" value="1"/>
</dbReference>
<dbReference type="GO" id="GO:0006285">
    <property type="term" value="P:base-excision repair, AP site formation"/>
    <property type="evidence" value="ECO:0007669"/>
    <property type="project" value="TreeGrafter"/>
</dbReference>
<name>A0A6J6Y9Q5_9ZZZZ</name>
<evidence type="ECO:0000313" key="9">
    <source>
        <dbReference type="EMBL" id="CAB5156835.1"/>
    </source>
</evidence>
<dbReference type="FunFam" id="1.10.340.30:FF:000004">
    <property type="entry name" value="DNA-3-methyladenine glycosylase II"/>
    <property type="match status" value="1"/>
</dbReference>
<feature type="domain" description="HhH-GPD" evidence="4">
    <location>
        <begin position="53"/>
        <end position="205"/>
    </location>
</feature>
<keyword evidence="3" id="KW-0234">DNA repair</keyword>
<dbReference type="GO" id="GO:0032131">
    <property type="term" value="F:alkylated DNA binding"/>
    <property type="evidence" value="ECO:0007669"/>
    <property type="project" value="TreeGrafter"/>
</dbReference>
<dbReference type="Gene3D" id="1.10.340.30">
    <property type="entry name" value="Hypothetical protein, domain 2"/>
    <property type="match status" value="1"/>
</dbReference>
<gene>
    <name evidence="5" type="ORF">UFOPK2655_00057</name>
    <name evidence="6" type="ORF">UFOPK3077_00799</name>
    <name evidence="7" type="ORF">UFOPK3667_00695</name>
    <name evidence="8" type="ORF">UFOPK3903_00749</name>
    <name evidence="9" type="ORF">UFOPK4444_01026</name>
</gene>
<comment type="similarity">
    <text evidence="1">Belongs to the alkylbase DNA glycosidase AlkA family.</text>
</comment>
<dbReference type="GO" id="GO:0006307">
    <property type="term" value="P:DNA alkylation repair"/>
    <property type="evidence" value="ECO:0007669"/>
    <property type="project" value="TreeGrafter"/>
</dbReference>
<dbReference type="SMART" id="SM00478">
    <property type="entry name" value="ENDO3c"/>
    <property type="match status" value="1"/>
</dbReference>
<dbReference type="InterPro" id="IPR003265">
    <property type="entry name" value="HhH-GPD_domain"/>
</dbReference>
<dbReference type="GO" id="GO:0032993">
    <property type="term" value="C:protein-DNA complex"/>
    <property type="evidence" value="ECO:0007669"/>
    <property type="project" value="TreeGrafter"/>
</dbReference>
<evidence type="ECO:0000259" key="4">
    <source>
        <dbReference type="SMART" id="SM00478"/>
    </source>
</evidence>
<accession>A0A6J6Y9Q5</accession>
<reference evidence="6" key="1">
    <citation type="submission" date="2020-05" db="EMBL/GenBank/DDBJ databases">
        <authorList>
            <person name="Chiriac C."/>
            <person name="Salcher M."/>
            <person name="Ghai R."/>
            <person name="Kavagutti S V."/>
        </authorList>
    </citation>
    <scope>NUCLEOTIDE SEQUENCE</scope>
</reference>
<dbReference type="EMBL" id="CAFBRZ010000061">
    <property type="protein sequence ID" value="CAB5156835.1"/>
    <property type="molecule type" value="Genomic_DNA"/>
</dbReference>
<dbReference type="InterPro" id="IPR011257">
    <property type="entry name" value="DNA_glycosylase"/>
</dbReference>
<sequence length="214" mass="24063">MALHSTQKMRRIVAEVGELDKKFIPLIARRPLCTIGRSQPTATNFESLISAVISQQLATKAAETIHGRLLKLCNGKITARKLIKLDDGALREIGVSGAKARTIKGLAAAVLDKTIPIENIDEIHQDQEIYNALTSLWGIGRWTVEMFMMFQLGRLNIWPTGDLAVRRGWDLIHKNAEETNPKILDIKGEKLQPYRSVAAWYCYQAVHESRGLEY</sequence>
<protein>
    <submittedName>
        <fullName evidence="6">Unannotated protein</fullName>
    </submittedName>
</protein>
<dbReference type="PANTHER" id="PTHR43003:SF5">
    <property type="entry name" value="DNA-3-METHYLADENINE GLYCOSYLASE"/>
    <property type="match status" value="1"/>
</dbReference>
<dbReference type="CDD" id="cd00056">
    <property type="entry name" value="ENDO3c"/>
    <property type="match status" value="1"/>
</dbReference>
<dbReference type="SUPFAM" id="SSF48150">
    <property type="entry name" value="DNA-glycosylase"/>
    <property type="match status" value="1"/>
</dbReference>
<evidence type="ECO:0000256" key="1">
    <source>
        <dbReference type="ARBA" id="ARBA00010817"/>
    </source>
</evidence>
<dbReference type="Pfam" id="PF00730">
    <property type="entry name" value="HhH-GPD"/>
    <property type="match status" value="1"/>
</dbReference>
<dbReference type="AlphaFoldDB" id="A0A6J6Y9Q5"/>
<dbReference type="EMBL" id="CAEZYE010000002">
    <property type="protein sequence ID" value="CAB4699795.1"/>
    <property type="molecule type" value="Genomic_DNA"/>
</dbReference>
<dbReference type="GO" id="GO:0008725">
    <property type="term" value="F:DNA-3-methyladenine glycosylase activity"/>
    <property type="evidence" value="ECO:0007669"/>
    <property type="project" value="TreeGrafter"/>
</dbReference>
<dbReference type="EMBL" id="CAFAAS010000006">
    <property type="protein sequence ID" value="CAB4805155.1"/>
    <property type="molecule type" value="Genomic_DNA"/>
</dbReference>
<evidence type="ECO:0000313" key="8">
    <source>
        <dbReference type="EMBL" id="CAB4974568.1"/>
    </source>
</evidence>
<evidence type="ECO:0000256" key="3">
    <source>
        <dbReference type="ARBA" id="ARBA00023204"/>
    </source>
</evidence>
<evidence type="ECO:0000313" key="7">
    <source>
        <dbReference type="EMBL" id="CAB4921059.1"/>
    </source>
</evidence>
<evidence type="ECO:0000313" key="6">
    <source>
        <dbReference type="EMBL" id="CAB4805155.1"/>
    </source>
</evidence>
<dbReference type="EMBL" id="CAFBOD010000006">
    <property type="protein sequence ID" value="CAB4974568.1"/>
    <property type="molecule type" value="Genomic_DNA"/>
</dbReference>
<proteinExistence type="inferred from homology"/>